<proteinExistence type="predicted"/>
<dbReference type="InterPro" id="IPR029064">
    <property type="entry name" value="Ribosomal_eL30-like_sf"/>
</dbReference>
<dbReference type="InterPro" id="IPR004038">
    <property type="entry name" value="Ribosomal_eL8/eL30/eS12/Gad45"/>
</dbReference>
<feature type="domain" description="Ribosomal protein eL8/eL30/eS12/Gadd45" evidence="1">
    <location>
        <begin position="5"/>
        <end position="80"/>
    </location>
</feature>
<evidence type="ECO:0000313" key="3">
    <source>
        <dbReference type="Proteomes" id="UP000184263"/>
    </source>
</evidence>
<dbReference type="PRINTS" id="PR00884">
    <property type="entry name" value="RIBOSOMALHS6"/>
</dbReference>
<dbReference type="Gene3D" id="3.30.1330.30">
    <property type="match status" value="1"/>
</dbReference>
<dbReference type="GO" id="GO:0005840">
    <property type="term" value="C:ribosome"/>
    <property type="evidence" value="ECO:0007669"/>
    <property type="project" value="UniProtKB-KW"/>
</dbReference>
<evidence type="ECO:0000313" key="2">
    <source>
        <dbReference type="EMBL" id="SHK31198.1"/>
    </source>
</evidence>
<protein>
    <submittedName>
        <fullName evidence="2">Large subunit ribosomal protein L7A</fullName>
    </submittedName>
</protein>
<keyword evidence="2" id="KW-0689">Ribosomal protein</keyword>
<dbReference type="AlphaFoldDB" id="A0A1M6RFQ1"/>
<sequence>MTLEALKNANRVIGIKQVAKAVKRGNAQAVFIAEDAEARVTDPLMALCEEQQVPVDKAATMQELGTACGIEVGAAAAAVIGQ</sequence>
<accession>A0A1M6RFQ1</accession>
<dbReference type="Pfam" id="PF01248">
    <property type="entry name" value="Ribosomal_L7Ae"/>
    <property type="match status" value="1"/>
</dbReference>
<gene>
    <name evidence="2" type="ORF">SAMN05216582_10239</name>
</gene>
<reference evidence="2 3" key="1">
    <citation type="submission" date="2016-11" db="EMBL/GenBank/DDBJ databases">
        <authorList>
            <person name="Jaros S."/>
            <person name="Januszkiewicz K."/>
            <person name="Wedrychowicz H."/>
        </authorList>
    </citation>
    <scope>NUCLEOTIDE SEQUENCE [LARGE SCALE GENOMIC DNA]</scope>
    <source>
        <strain evidence="2 3">HD4</strain>
    </source>
</reference>
<evidence type="ECO:0000259" key="1">
    <source>
        <dbReference type="Pfam" id="PF01248"/>
    </source>
</evidence>
<organism evidence="2 3">
    <name type="scientific">Selenomonas ruminantium</name>
    <dbReference type="NCBI Taxonomy" id="971"/>
    <lineage>
        <taxon>Bacteria</taxon>
        <taxon>Bacillati</taxon>
        <taxon>Bacillota</taxon>
        <taxon>Negativicutes</taxon>
        <taxon>Selenomonadales</taxon>
        <taxon>Selenomonadaceae</taxon>
        <taxon>Selenomonas</taxon>
    </lineage>
</organism>
<keyword evidence="2" id="KW-0687">Ribonucleoprotein</keyword>
<dbReference type="EMBL" id="FRBC01000002">
    <property type="protein sequence ID" value="SHK31198.1"/>
    <property type="molecule type" value="Genomic_DNA"/>
</dbReference>
<name>A0A1M6RFQ1_SELRU</name>
<dbReference type="RefSeq" id="WP_073087990.1">
    <property type="nucleotide sequence ID" value="NZ_FRBC01000002.1"/>
</dbReference>
<dbReference type="OrthoDB" id="1634364at2"/>
<dbReference type="SUPFAM" id="SSF55315">
    <property type="entry name" value="L30e-like"/>
    <property type="match status" value="1"/>
</dbReference>
<dbReference type="Proteomes" id="UP000184263">
    <property type="component" value="Unassembled WGS sequence"/>
</dbReference>